<organism evidence="1 2">
    <name type="scientific">Stephania yunnanensis</name>
    <dbReference type="NCBI Taxonomy" id="152371"/>
    <lineage>
        <taxon>Eukaryota</taxon>
        <taxon>Viridiplantae</taxon>
        <taxon>Streptophyta</taxon>
        <taxon>Embryophyta</taxon>
        <taxon>Tracheophyta</taxon>
        <taxon>Spermatophyta</taxon>
        <taxon>Magnoliopsida</taxon>
        <taxon>Ranunculales</taxon>
        <taxon>Menispermaceae</taxon>
        <taxon>Menispermoideae</taxon>
        <taxon>Cissampelideae</taxon>
        <taxon>Stephania</taxon>
    </lineage>
</organism>
<accession>A0AAP0PCW2</accession>
<dbReference type="EMBL" id="JBBNAF010000006">
    <property type="protein sequence ID" value="KAK9136181.1"/>
    <property type="molecule type" value="Genomic_DNA"/>
</dbReference>
<proteinExistence type="predicted"/>
<evidence type="ECO:0000313" key="1">
    <source>
        <dbReference type="EMBL" id="KAK9136181.1"/>
    </source>
</evidence>
<dbReference type="AlphaFoldDB" id="A0AAP0PCW2"/>
<protein>
    <submittedName>
        <fullName evidence="1">Uncharacterized protein</fullName>
    </submittedName>
</protein>
<gene>
    <name evidence="1" type="ORF">Syun_015511</name>
</gene>
<dbReference type="PANTHER" id="PTHR33429">
    <property type="entry name" value="OS02G0708000 PROTEIN-RELATED"/>
    <property type="match status" value="1"/>
</dbReference>
<name>A0AAP0PCW2_9MAGN</name>
<reference evidence="1 2" key="1">
    <citation type="submission" date="2024-01" db="EMBL/GenBank/DDBJ databases">
        <title>Genome assemblies of Stephania.</title>
        <authorList>
            <person name="Yang L."/>
        </authorList>
    </citation>
    <scope>NUCLEOTIDE SEQUENCE [LARGE SCALE GENOMIC DNA]</scope>
    <source>
        <strain evidence="1">YNDBR</strain>
        <tissue evidence="1">Leaf</tissue>
    </source>
</reference>
<comment type="caution">
    <text evidence="1">The sequence shown here is derived from an EMBL/GenBank/DDBJ whole genome shotgun (WGS) entry which is preliminary data.</text>
</comment>
<evidence type="ECO:0000313" key="2">
    <source>
        <dbReference type="Proteomes" id="UP001420932"/>
    </source>
</evidence>
<keyword evidence="2" id="KW-1185">Reference proteome</keyword>
<sequence>MIGRLCSGRRVMGYGEYDVEGWMERRCASCIDGRVDAAPPIPRQVSNVVNSSGGSVPVAVPVEMIVEEMRKQSTDQCTDQNQDVTRDS</sequence>
<dbReference type="PANTHER" id="PTHR33429:SF2">
    <property type="entry name" value="OS01G0888850 PROTEIN"/>
    <property type="match status" value="1"/>
</dbReference>
<dbReference type="Proteomes" id="UP001420932">
    <property type="component" value="Unassembled WGS sequence"/>
</dbReference>